<accession>A0A564ZDB2</accession>
<gene>
    <name evidence="1" type="ORF">WMSIL1_LOCUS14503</name>
</gene>
<dbReference type="EMBL" id="CABIJS010000708">
    <property type="protein sequence ID" value="VUZ57023.1"/>
    <property type="molecule type" value="Genomic_DNA"/>
</dbReference>
<dbReference type="Proteomes" id="UP000321570">
    <property type="component" value="Unassembled WGS sequence"/>
</dbReference>
<protein>
    <submittedName>
        <fullName evidence="1">Uncharacterized protein</fullName>
    </submittedName>
</protein>
<keyword evidence="2" id="KW-1185">Reference proteome</keyword>
<evidence type="ECO:0000313" key="1">
    <source>
        <dbReference type="EMBL" id="VUZ57023.1"/>
    </source>
</evidence>
<dbReference type="AlphaFoldDB" id="A0A564ZDB2"/>
<sequence>MHFPELLFIRILHDNASVFCPRSWIDLIYVSIMHNPSLTCLNAPIDFVCFL</sequence>
<organism evidence="1 2">
    <name type="scientific">Hymenolepis diminuta</name>
    <name type="common">Rat tapeworm</name>
    <dbReference type="NCBI Taxonomy" id="6216"/>
    <lineage>
        <taxon>Eukaryota</taxon>
        <taxon>Metazoa</taxon>
        <taxon>Spiralia</taxon>
        <taxon>Lophotrochozoa</taxon>
        <taxon>Platyhelminthes</taxon>
        <taxon>Cestoda</taxon>
        <taxon>Eucestoda</taxon>
        <taxon>Cyclophyllidea</taxon>
        <taxon>Hymenolepididae</taxon>
        <taxon>Hymenolepis</taxon>
    </lineage>
</organism>
<proteinExistence type="predicted"/>
<evidence type="ECO:0000313" key="2">
    <source>
        <dbReference type="Proteomes" id="UP000321570"/>
    </source>
</evidence>
<reference evidence="1 2" key="1">
    <citation type="submission" date="2019-07" db="EMBL/GenBank/DDBJ databases">
        <authorList>
            <person name="Jastrzebski P J."/>
            <person name="Paukszto L."/>
            <person name="Jastrzebski P J."/>
        </authorList>
    </citation>
    <scope>NUCLEOTIDE SEQUENCE [LARGE SCALE GENOMIC DNA]</scope>
    <source>
        <strain evidence="1 2">WMS-il1</strain>
    </source>
</reference>
<name>A0A564ZDB2_HYMDI</name>